<keyword evidence="2 8" id="KW-0808">Transferase</keyword>
<dbReference type="PANTHER" id="PTHR43300">
    <property type="entry name" value="ACETYLTRANSFERASE"/>
    <property type="match status" value="1"/>
</dbReference>
<dbReference type="Proteomes" id="UP000306585">
    <property type="component" value="Unassembled WGS sequence"/>
</dbReference>
<feature type="domain" description="PglD N-terminal" evidence="7">
    <location>
        <begin position="5"/>
        <end position="80"/>
    </location>
</feature>
<gene>
    <name evidence="8" type="ORF">FEF65_09450</name>
</gene>
<dbReference type="InterPro" id="IPR050179">
    <property type="entry name" value="Trans_hexapeptide_repeat"/>
</dbReference>
<feature type="binding site" evidence="6">
    <location>
        <position position="69"/>
    </location>
    <ligand>
        <name>substrate</name>
    </ligand>
</feature>
<feature type="active site" description="Proton acceptor" evidence="5">
    <location>
        <position position="136"/>
    </location>
</feature>
<dbReference type="Pfam" id="PF17836">
    <property type="entry name" value="PglD_N"/>
    <property type="match status" value="1"/>
</dbReference>
<evidence type="ECO:0000256" key="3">
    <source>
        <dbReference type="ARBA" id="ARBA00022737"/>
    </source>
</evidence>
<comment type="similarity">
    <text evidence="1">Belongs to the transferase hexapeptide repeat family.</text>
</comment>
<comment type="caution">
    <text evidence="8">The sequence shown here is derived from an EMBL/GenBank/DDBJ whole genome shotgun (WGS) entry which is preliminary data.</text>
</comment>
<dbReference type="Gene3D" id="3.40.50.20">
    <property type="match status" value="1"/>
</dbReference>
<dbReference type="InterPro" id="IPR041561">
    <property type="entry name" value="PglD_N"/>
</dbReference>
<organism evidence="8 9">
    <name type="scientific">Mariprofundus erugo</name>
    <dbReference type="NCBI Taxonomy" id="2528639"/>
    <lineage>
        <taxon>Bacteria</taxon>
        <taxon>Pseudomonadati</taxon>
        <taxon>Pseudomonadota</taxon>
        <taxon>Candidatius Mariprofundia</taxon>
        <taxon>Mariprofundales</taxon>
        <taxon>Mariprofundaceae</taxon>
        <taxon>Mariprofundus</taxon>
    </lineage>
</organism>
<dbReference type="NCBIfam" id="TIGR03570">
    <property type="entry name" value="NeuD_NnaD"/>
    <property type="match status" value="1"/>
</dbReference>
<dbReference type="SUPFAM" id="SSF51161">
    <property type="entry name" value="Trimeric LpxA-like enzymes"/>
    <property type="match status" value="1"/>
</dbReference>
<keyword evidence="3" id="KW-0677">Repeat</keyword>
<dbReference type="AlphaFoldDB" id="A0A5R9GNT5"/>
<evidence type="ECO:0000256" key="2">
    <source>
        <dbReference type="ARBA" id="ARBA00022679"/>
    </source>
</evidence>
<accession>A0A5R9GNT5</accession>
<evidence type="ECO:0000256" key="4">
    <source>
        <dbReference type="ARBA" id="ARBA00023315"/>
    </source>
</evidence>
<dbReference type="InterPro" id="IPR001451">
    <property type="entry name" value="Hexapep"/>
</dbReference>
<dbReference type="InterPro" id="IPR018357">
    <property type="entry name" value="Hexapep_transf_CS"/>
</dbReference>
<dbReference type="InterPro" id="IPR011004">
    <property type="entry name" value="Trimer_LpxA-like_sf"/>
</dbReference>
<dbReference type="PROSITE" id="PS00101">
    <property type="entry name" value="HEXAPEP_TRANSFERASES"/>
    <property type="match status" value="1"/>
</dbReference>
<dbReference type="Gene3D" id="2.160.10.10">
    <property type="entry name" value="Hexapeptide repeat proteins"/>
    <property type="match status" value="1"/>
</dbReference>
<evidence type="ECO:0000256" key="1">
    <source>
        <dbReference type="ARBA" id="ARBA00007274"/>
    </source>
</evidence>
<dbReference type="InterPro" id="IPR020019">
    <property type="entry name" value="AcTrfase_PglD-like"/>
</dbReference>
<keyword evidence="4" id="KW-0012">Acyltransferase</keyword>
<feature type="site" description="Increases basicity of active site His" evidence="5">
    <location>
        <position position="137"/>
    </location>
</feature>
<dbReference type="RefSeq" id="WP_138239564.1">
    <property type="nucleotide sequence ID" value="NZ_VBRY01000008.1"/>
</dbReference>
<protein>
    <submittedName>
        <fullName evidence="8">Acetyltransferase</fullName>
    </submittedName>
</protein>
<evidence type="ECO:0000256" key="6">
    <source>
        <dbReference type="PIRSR" id="PIRSR620019-2"/>
    </source>
</evidence>
<name>A0A5R9GNT5_9PROT</name>
<evidence type="ECO:0000256" key="5">
    <source>
        <dbReference type="PIRSR" id="PIRSR620019-1"/>
    </source>
</evidence>
<dbReference type="GO" id="GO:0016746">
    <property type="term" value="F:acyltransferase activity"/>
    <property type="evidence" value="ECO:0007669"/>
    <property type="project" value="UniProtKB-KW"/>
</dbReference>
<proteinExistence type="inferred from homology"/>
<feature type="binding site" evidence="6">
    <location>
        <position position="145"/>
    </location>
    <ligand>
        <name>acetyl-CoA</name>
        <dbReference type="ChEBI" id="CHEBI:57288"/>
    </ligand>
</feature>
<evidence type="ECO:0000259" key="7">
    <source>
        <dbReference type="Pfam" id="PF17836"/>
    </source>
</evidence>
<reference evidence="8 9" key="1">
    <citation type="journal article" date="2019" name="Appl. Environ. Microbiol.">
        <title>Environmental Evidence and Genomic Insight of Iron-oxidizing Bacteria Preference Towards More Corrosion Resistant Stainless Steel at Higher Salinities.</title>
        <authorList>
            <person name="Garrison C.E."/>
            <person name="Price K.A."/>
            <person name="Field E.K."/>
        </authorList>
    </citation>
    <scope>NUCLEOTIDE SEQUENCE [LARGE SCALE GENOMIC DNA]</scope>
    <source>
        <strain evidence="8 9">P3</strain>
    </source>
</reference>
<sequence length="208" mass="21578">MSLDVIIIGGGGHARVVLDTLRSMQANVIGYLAPTKASRMPVEYLGDDSSIRKYSSTDVELANGLGSVGSQNLRSMVYNRFKERGYRFTTLIHPAAIVAADAEFEEGCQVMAGSVVQTGVYCGENVLINTRAGVDHDCTIGANTHVSVGVTLSGDVSIGSHVHLGAGSTVIQGISIGDYSVVGAGAVVIADVGSDQTVVGVPARRIVK</sequence>
<dbReference type="PANTHER" id="PTHR43300:SF7">
    <property type="entry name" value="UDP-N-ACETYLBACILLOSAMINE N-ACETYLTRANSFERASE"/>
    <property type="match status" value="1"/>
</dbReference>
<keyword evidence="9" id="KW-1185">Reference proteome</keyword>
<dbReference type="EMBL" id="VBRY01000008">
    <property type="protein sequence ID" value="TLS66735.1"/>
    <property type="molecule type" value="Genomic_DNA"/>
</dbReference>
<evidence type="ECO:0000313" key="8">
    <source>
        <dbReference type="EMBL" id="TLS66735.1"/>
    </source>
</evidence>
<evidence type="ECO:0000313" key="9">
    <source>
        <dbReference type="Proteomes" id="UP000306585"/>
    </source>
</evidence>
<dbReference type="Pfam" id="PF14602">
    <property type="entry name" value="Hexapep_2"/>
    <property type="match status" value="1"/>
</dbReference>
<dbReference type="CDD" id="cd03360">
    <property type="entry name" value="LbH_AT_putative"/>
    <property type="match status" value="1"/>
</dbReference>